<organism evidence="1">
    <name type="scientific">Campylobacter fetus</name>
    <dbReference type="NCBI Taxonomy" id="196"/>
    <lineage>
        <taxon>Bacteria</taxon>
        <taxon>Pseudomonadati</taxon>
        <taxon>Campylobacterota</taxon>
        <taxon>Epsilonproteobacteria</taxon>
        <taxon>Campylobacterales</taxon>
        <taxon>Campylobacteraceae</taxon>
        <taxon>Campylobacter</taxon>
    </lineage>
</organism>
<geneLocation type="plasmid" evidence="1">
    <name>pCFVi_ADRI545_P1</name>
</geneLocation>
<proteinExistence type="predicted"/>
<gene>
    <name evidence="1" type="ORF">GZ988_010805</name>
    <name evidence="2" type="ORF">GZ988_010895</name>
</gene>
<name>A0A7D7Q4T0_CAMFE</name>
<evidence type="ECO:0000313" key="2">
    <source>
        <dbReference type="EMBL" id="QMS61999.1"/>
    </source>
</evidence>
<accession>A0A7D7Q4T0</accession>
<protein>
    <submittedName>
        <fullName evidence="1">Uncharacterized protein</fullName>
    </submittedName>
</protein>
<dbReference type="RefSeq" id="WP_158004718.1">
    <property type="nucleotide sequence ID" value="NZ_CP059438.1"/>
</dbReference>
<dbReference type="EMBL" id="CP059438">
    <property type="protein sequence ID" value="QMS61999.1"/>
    <property type="molecule type" value="Genomic_DNA"/>
</dbReference>
<evidence type="ECO:0000313" key="1">
    <source>
        <dbReference type="EMBL" id="QMS61982.1"/>
    </source>
</evidence>
<dbReference type="EMBL" id="CP059438">
    <property type="protein sequence ID" value="QMS61982.1"/>
    <property type="molecule type" value="Genomic_DNA"/>
</dbReference>
<dbReference type="AlphaFoldDB" id="A0A7D7Q4T0"/>
<sequence length="51" mass="6037">MLSNNDNIAVQMEFIFSSWLENFSSWLEKNSSILEKFHQILKNIAIHKLNI</sequence>
<keyword evidence="1" id="KW-0614">Plasmid</keyword>
<reference evidence="1" key="1">
    <citation type="journal article" date="2021" name="PeerJ">
        <title>A comparison of fourteen fully characterized mammalian-associated Campylobacter fetus isolates suggests that loss of defense mechanisms contribute to high genomic plasticity and subspecies evolution.</title>
        <authorList>
            <person name="Nadin-Davis S.A."/>
            <person name="Chmara J."/>
            <person name="Carrillo C.D."/>
            <person name="Amoako K."/>
            <person name="Goji N."/>
            <person name="Duceppe M.O."/>
            <person name="Devenish J."/>
        </authorList>
    </citation>
    <scope>NUCLEOTIDE SEQUENCE</scope>
    <source>
        <plasmid evidence="1">pCFVi_ADRI545_P1</plasmid>
    </source>
</reference>